<accession>A0A1L3I9W8</accession>
<dbReference type="AlphaFoldDB" id="A0A1L3I9W8"/>
<gene>
    <name evidence="1" type="ORF">PhaeoP97_03503</name>
</gene>
<dbReference type="STRING" id="1844006.PhaeoP97_03503"/>
<proteinExistence type="predicted"/>
<name>A0A1L3I9W8_9RHOB</name>
<dbReference type="RefSeq" id="WP_072506153.1">
    <property type="nucleotide sequence ID" value="NZ_CP016364.1"/>
</dbReference>
<protein>
    <submittedName>
        <fullName evidence="1">Glycosyl transferase family 2</fullName>
    </submittedName>
</protein>
<keyword evidence="2" id="KW-1185">Reference proteome</keyword>
<dbReference type="Pfam" id="PF13704">
    <property type="entry name" value="Glyco_tranf_2_4"/>
    <property type="match status" value="1"/>
</dbReference>
<organism evidence="1 2">
    <name type="scientific">Phaeobacter porticola</name>
    <dbReference type="NCBI Taxonomy" id="1844006"/>
    <lineage>
        <taxon>Bacteria</taxon>
        <taxon>Pseudomonadati</taxon>
        <taxon>Pseudomonadota</taxon>
        <taxon>Alphaproteobacteria</taxon>
        <taxon>Rhodobacterales</taxon>
        <taxon>Roseobacteraceae</taxon>
        <taxon>Phaeobacter</taxon>
    </lineage>
</organism>
<keyword evidence="1" id="KW-0808">Transferase</keyword>
<dbReference type="KEGG" id="php:PhaeoP97_03503"/>
<dbReference type="SUPFAM" id="SSF53448">
    <property type="entry name" value="Nucleotide-diphospho-sugar transferases"/>
    <property type="match status" value="1"/>
</dbReference>
<dbReference type="Proteomes" id="UP000183859">
    <property type="component" value="Chromosome"/>
</dbReference>
<dbReference type="InterPro" id="IPR029044">
    <property type="entry name" value="Nucleotide-diphossugar_trans"/>
</dbReference>
<dbReference type="EMBL" id="CP016364">
    <property type="protein sequence ID" value="APG48856.1"/>
    <property type="molecule type" value="Genomic_DNA"/>
</dbReference>
<sequence>MQGPSSALSSLPLPEISRAAAYRLRWQRRALLWRSFRARHQLTQVVARTENLRPDAILAVTVLRNEATRLPYFLSFYRALGVDHFLMVDNGSDDESGTFLAAQRDVSLWRTSAHYRDARFGLDWATWLQICHSHGRWCLSVDTDELLVFGGDAIHGLRGLTKLLEQQRQPGFGAVMLDLFPQGRLNSTGYTAGEDPRIALPWFDPGPYRATRQLPRGNLWVQGGLRERVFFCDDPQRSPTLNKLPLIKWNRRFAYTNSTHAILPRRLNGLYDGPGGNAPSGVLLHTKFLPEVVEKSSIEKQRQQHFGDPAAFAGYYDELAEAPDLWHSGALRYEGPEQLEALGLARAPNWSTR</sequence>
<dbReference type="GO" id="GO:0016740">
    <property type="term" value="F:transferase activity"/>
    <property type="evidence" value="ECO:0007669"/>
    <property type="project" value="UniProtKB-KW"/>
</dbReference>
<evidence type="ECO:0000313" key="1">
    <source>
        <dbReference type="EMBL" id="APG48856.1"/>
    </source>
</evidence>
<evidence type="ECO:0000313" key="2">
    <source>
        <dbReference type="Proteomes" id="UP000183859"/>
    </source>
</evidence>
<reference evidence="2" key="1">
    <citation type="submission" date="2016-07" db="EMBL/GenBank/DDBJ databases">
        <title>Phaeobacter portensis sp. nov., a tropodithietic acid producing bacterium isolated from a German harbor.</title>
        <authorList>
            <person name="Freese H.M."/>
            <person name="Bunk B."/>
            <person name="Breider S."/>
            <person name="Brinkhoff T."/>
        </authorList>
    </citation>
    <scope>NUCLEOTIDE SEQUENCE [LARGE SCALE GENOMIC DNA]</scope>
    <source>
        <strain evidence="2">P97</strain>
    </source>
</reference>
<dbReference type="OrthoDB" id="3010234at2"/>